<dbReference type="EMBL" id="JAGHQM010001134">
    <property type="protein sequence ID" value="KAH0556334.1"/>
    <property type="molecule type" value="Genomic_DNA"/>
</dbReference>
<feature type="compositionally biased region" description="Polar residues" evidence="1">
    <location>
        <begin position="631"/>
        <end position="640"/>
    </location>
</feature>
<protein>
    <submittedName>
        <fullName evidence="2">Uncharacterized protein</fullName>
    </submittedName>
</protein>
<feature type="non-terminal residue" evidence="2">
    <location>
        <position position="795"/>
    </location>
</feature>
<feature type="compositionally biased region" description="Pro residues" evidence="1">
    <location>
        <begin position="1"/>
        <end position="14"/>
    </location>
</feature>
<organism evidence="2 3">
    <name type="scientific">Trichoglossum hirsutum</name>
    <dbReference type="NCBI Taxonomy" id="265104"/>
    <lineage>
        <taxon>Eukaryota</taxon>
        <taxon>Fungi</taxon>
        <taxon>Dikarya</taxon>
        <taxon>Ascomycota</taxon>
        <taxon>Pezizomycotina</taxon>
        <taxon>Geoglossomycetes</taxon>
        <taxon>Geoglossales</taxon>
        <taxon>Geoglossaceae</taxon>
        <taxon>Trichoglossum</taxon>
    </lineage>
</organism>
<feature type="compositionally biased region" description="Polar residues" evidence="1">
    <location>
        <begin position="438"/>
        <end position="471"/>
    </location>
</feature>
<dbReference type="Proteomes" id="UP000750711">
    <property type="component" value="Unassembled WGS sequence"/>
</dbReference>
<comment type="caution">
    <text evidence="2">The sequence shown here is derived from an EMBL/GenBank/DDBJ whole genome shotgun (WGS) entry which is preliminary data.</text>
</comment>
<feature type="compositionally biased region" description="Low complexity" evidence="1">
    <location>
        <begin position="643"/>
        <end position="658"/>
    </location>
</feature>
<gene>
    <name evidence="2" type="ORF">GP486_005739</name>
</gene>
<feature type="compositionally biased region" description="Basic and acidic residues" evidence="1">
    <location>
        <begin position="393"/>
        <end position="407"/>
    </location>
</feature>
<feature type="compositionally biased region" description="Pro residues" evidence="1">
    <location>
        <begin position="114"/>
        <end position="130"/>
    </location>
</feature>
<feature type="compositionally biased region" description="Polar residues" evidence="1">
    <location>
        <begin position="755"/>
        <end position="770"/>
    </location>
</feature>
<name>A0A9P8L8R3_9PEZI</name>
<feature type="compositionally biased region" description="Polar residues" evidence="1">
    <location>
        <begin position="502"/>
        <end position="511"/>
    </location>
</feature>
<proteinExistence type="predicted"/>
<keyword evidence="3" id="KW-1185">Reference proteome</keyword>
<evidence type="ECO:0000313" key="2">
    <source>
        <dbReference type="EMBL" id="KAH0556334.1"/>
    </source>
</evidence>
<feature type="region of interest" description="Disordered" evidence="1">
    <location>
        <begin position="374"/>
        <end position="691"/>
    </location>
</feature>
<feature type="region of interest" description="Disordered" evidence="1">
    <location>
        <begin position="1"/>
        <end position="230"/>
    </location>
</feature>
<feature type="compositionally biased region" description="Polar residues" evidence="1">
    <location>
        <begin position="585"/>
        <end position="614"/>
    </location>
</feature>
<reference evidence="2" key="1">
    <citation type="submission" date="2021-03" db="EMBL/GenBank/DDBJ databases">
        <title>Comparative genomics and phylogenomic investigation of the class Geoglossomycetes provide insights into ecological specialization and systematics.</title>
        <authorList>
            <person name="Melie T."/>
            <person name="Pirro S."/>
            <person name="Miller A.N."/>
            <person name="Quandt A."/>
        </authorList>
    </citation>
    <scope>NUCLEOTIDE SEQUENCE</scope>
    <source>
        <strain evidence="2">CAQ_001_2017</strain>
    </source>
</reference>
<feature type="region of interest" description="Disordered" evidence="1">
    <location>
        <begin position="755"/>
        <end position="777"/>
    </location>
</feature>
<feature type="compositionally biased region" description="Basic and acidic residues" evidence="1">
    <location>
        <begin position="513"/>
        <end position="525"/>
    </location>
</feature>
<evidence type="ECO:0000313" key="3">
    <source>
        <dbReference type="Proteomes" id="UP000750711"/>
    </source>
</evidence>
<evidence type="ECO:0000256" key="1">
    <source>
        <dbReference type="SAM" id="MobiDB-lite"/>
    </source>
</evidence>
<feature type="compositionally biased region" description="Low complexity" evidence="1">
    <location>
        <begin position="73"/>
        <end position="84"/>
    </location>
</feature>
<dbReference type="AlphaFoldDB" id="A0A9P8L8R3"/>
<sequence>YANPNAKPPTPIPTPTSATGPDFSSALFSPDSPGVPEFGSQAKWESSHHQEYLKAFFQSPHQLQSFQQPLAPSPDSSHRPSSPASHKRHLSDPEIPSVGLVPSVFLRSEISKPSDPPVDPANPSFSPLPSPTKRSRRLTPTRFGTYVDADRTVNPARFIRTPPPSRTMNERTARRKESKARLWTSDGVPGDAQGRKKNSLPDTNPLGYGPLGREPKGLHQAFQNPQDPSQALDMYGYPLSAPASVPAVSHKLFWDPNPEMNGAGVSFAAAGEDGLVDQNARAPDQSMDWGLGGQNTRPLGDQPGAATFPFLSDNRLSRGLAPNSEGFSGSTEFEYSQVPLTHTSPDSYTYMPAISDGAVNPNLIFSFSTESRPSYRVEQSGPEFTDIQPYHHQTQELERERGFENARKSRQQRPMNAHGRGSSGPSIASSERTRTRSSKGSVNESAMNSLNRARMPGQSSVSGTYGPTNDENVAPERRRSSPSKRAGQQTTLSSIPEKKYSQPRTTISFTIDDNGRAKAEAKLVVEESEWETETGIEAGYDEDDTESDTSTDSDIPDIASRKSSFTFPIGRSGRPKLARFATAPPSRSNESSSARTLPPSGSTTENRSLQSPSKFSPRVPSPPQGAPLFTSKPSKGNGHTTPFRRQSGSSFGSSRLQGTNLFAPQSLQDKEAASDAETVLEADEEHDNGTAQHAIRQLIKRKQQKQVEEAASHPPPNKKALRASQVFSSSSKILRHQETSPRRLNDIYGDALNISPTTVTDPDIATPSTDRGSRDNGETRCVCNSVDFEGLMILW</sequence>
<accession>A0A9P8L8R3</accession>
<feature type="compositionally biased region" description="Polar residues" evidence="1">
    <location>
        <begin position="59"/>
        <end position="70"/>
    </location>
</feature>
<feature type="compositionally biased region" description="Acidic residues" evidence="1">
    <location>
        <begin position="526"/>
        <end position="555"/>
    </location>
</feature>